<evidence type="ECO:0000313" key="2">
    <source>
        <dbReference type="Proteomes" id="UP000041254"/>
    </source>
</evidence>
<dbReference type="Gene3D" id="1.10.510.10">
    <property type="entry name" value="Transferase(Phosphotransferase) domain 1"/>
    <property type="match status" value="1"/>
</dbReference>
<accession>A0A0G4EH31</accession>
<gene>
    <name evidence="1" type="ORF">Vbra_11977</name>
</gene>
<dbReference type="InterPro" id="IPR011009">
    <property type="entry name" value="Kinase-like_dom_sf"/>
</dbReference>
<reference evidence="1 2" key="1">
    <citation type="submission" date="2014-11" db="EMBL/GenBank/DDBJ databases">
        <authorList>
            <person name="Zhu J."/>
            <person name="Qi W."/>
            <person name="Song R."/>
        </authorList>
    </citation>
    <scope>NUCLEOTIDE SEQUENCE [LARGE SCALE GENOMIC DNA]</scope>
</reference>
<dbReference type="VEuPathDB" id="CryptoDB:Vbra_11977"/>
<keyword evidence="2" id="KW-1185">Reference proteome</keyword>
<name>A0A0G4EH31_VITBC</name>
<dbReference type="InParanoid" id="A0A0G4EH31"/>
<dbReference type="Proteomes" id="UP000041254">
    <property type="component" value="Unassembled WGS sequence"/>
</dbReference>
<dbReference type="AlphaFoldDB" id="A0A0G4EH31"/>
<evidence type="ECO:0000313" key="1">
    <source>
        <dbReference type="EMBL" id="CEL95547.1"/>
    </source>
</evidence>
<sequence length="118" mass="13637">MQFLSCGSGGHVHVATKLTDTPTDLVAAKITHVRPETQSQAIQQWNEEVGYWSPLKHDNIVRLPTCRNIQQPRQTDHLKRHRGHDADRGVHTDTRHTFMEYSSEGDLIKFVRNISLRW</sequence>
<dbReference type="SUPFAM" id="SSF56112">
    <property type="entry name" value="Protein kinase-like (PK-like)"/>
    <property type="match status" value="1"/>
</dbReference>
<organism evidence="1 2">
    <name type="scientific">Vitrella brassicaformis (strain CCMP3155)</name>
    <dbReference type="NCBI Taxonomy" id="1169540"/>
    <lineage>
        <taxon>Eukaryota</taxon>
        <taxon>Sar</taxon>
        <taxon>Alveolata</taxon>
        <taxon>Colpodellida</taxon>
        <taxon>Vitrellaceae</taxon>
        <taxon>Vitrella</taxon>
    </lineage>
</organism>
<proteinExistence type="predicted"/>
<dbReference type="EMBL" id="CDMY01000228">
    <property type="protein sequence ID" value="CEL95547.1"/>
    <property type="molecule type" value="Genomic_DNA"/>
</dbReference>
<protein>
    <submittedName>
        <fullName evidence="1">Uncharacterized protein</fullName>
    </submittedName>
</protein>